<comment type="similarity">
    <text evidence="2">Belongs to the flavin monoamine oxidase family.</text>
</comment>
<comment type="catalytic activity">
    <reaction evidence="5">
        <text>a secondary aliphatic amine + O2 + H2O = a primary amine + an aldehyde + H2O2</text>
        <dbReference type="Rhea" id="RHEA:26414"/>
        <dbReference type="ChEBI" id="CHEBI:15377"/>
        <dbReference type="ChEBI" id="CHEBI:15379"/>
        <dbReference type="ChEBI" id="CHEBI:16240"/>
        <dbReference type="ChEBI" id="CHEBI:17478"/>
        <dbReference type="ChEBI" id="CHEBI:58855"/>
        <dbReference type="ChEBI" id="CHEBI:65296"/>
        <dbReference type="EC" id="1.4.3.4"/>
    </reaction>
</comment>
<keyword evidence="10" id="KW-1185">Reference proteome</keyword>
<sequence>MVQTALLLPALLLLSRLAPDAAAARLPGQAPLRAGKGSSVEAAEELAGSEWDVIVVGGGIAGLTAARNLLRDGHSVLVLEARSVLGGRANRIAIAHADGRPVPCTAAECQGGLVGGKWWFDQGGQWVGPSQTRFLAMADEYGVQRYDSTHIQGWSKVYMKGSGQGPATILPPEFVNGLPVPKEFLATLSADELANLEAEEALTAKLYEVAATVNVTHPWATPNAEQLDSITFSSWCEDGATAGLDQASDNTYAKHAVAALYPIAGGAQGGMKPSHVSLLHVARQMAAAPQVDMPEKWLFWGGAGQFVDLLSQEIRELAGHWKVNAPVSDIFQAPDRVTVRTHAPDKEYSARYVVVAMPPHLSGRIVYQPQLPRMRNQLVDRTPMGTTVKVLAFYERPIWRTSSNISEAVTFVLDPHAFTPSGDRSIDSVYDVSPPNGPGALASFLWADDALDLMAQRVTLLTPCSLPKFVGGAFTAYMPPGVWTSFGRALNEPVGRIHWAGTENSPTWPGFYEGAIFTGEEAAKMVGALLRKETA</sequence>
<evidence type="ECO:0000256" key="3">
    <source>
        <dbReference type="ARBA" id="ARBA00012804"/>
    </source>
</evidence>
<evidence type="ECO:0000313" key="10">
    <source>
        <dbReference type="Proteomes" id="UP001205105"/>
    </source>
</evidence>
<feature type="binding site" evidence="6">
    <location>
        <position position="503"/>
    </location>
    <ligand>
        <name>FAD</name>
        <dbReference type="ChEBI" id="CHEBI:57692"/>
    </ligand>
</feature>
<reference evidence="9" key="1">
    <citation type="submission" date="2020-11" db="EMBL/GenBank/DDBJ databases">
        <title>Chlorella ohadii genome sequencing and assembly.</title>
        <authorList>
            <person name="Murik O."/>
            <person name="Treves H."/>
            <person name="Kedem I."/>
            <person name="Shotland Y."/>
            <person name="Kaplan A."/>
        </authorList>
    </citation>
    <scope>NUCLEOTIDE SEQUENCE</scope>
    <source>
        <strain evidence="9">1</strain>
    </source>
</reference>
<comment type="cofactor">
    <cofactor evidence="1">
        <name>FAD</name>
        <dbReference type="ChEBI" id="CHEBI:57692"/>
    </cofactor>
</comment>
<proteinExistence type="inferred from homology"/>
<evidence type="ECO:0000259" key="8">
    <source>
        <dbReference type="Pfam" id="PF01593"/>
    </source>
</evidence>
<evidence type="ECO:0000256" key="7">
    <source>
        <dbReference type="SAM" id="SignalP"/>
    </source>
</evidence>
<evidence type="ECO:0000256" key="4">
    <source>
        <dbReference type="ARBA" id="ARBA00023002"/>
    </source>
</evidence>
<evidence type="ECO:0000256" key="5">
    <source>
        <dbReference type="ARBA" id="ARBA00048448"/>
    </source>
</evidence>
<dbReference type="PRINTS" id="PR00757">
    <property type="entry name" value="AMINEOXDASEF"/>
</dbReference>
<dbReference type="InterPro" id="IPR001613">
    <property type="entry name" value="Flavin_amine_oxidase"/>
</dbReference>
<dbReference type="PANTHER" id="PTHR43563:SF1">
    <property type="entry name" value="AMINE OXIDASE [FLAVIN-CONTAINING] B"/>
    <property type="match status" value="1"/>
</dbReference>
<feature type="chain" id="PRO_5042185935" description="monoamine oxidase" evidence="7">
    <location>
        <begin position="24"/>
        <end position="535"/>
    </location>
</feature>
<dbReference type="SUPFAM" id="SSF54373">
    <property type="entry name" value="FAD-linked reductases, C-terminal domain"/>
    <property type="match status" value="1"/>
</dbReference>
<dbReference type="EMBL" id="JADXDR010000159">
    <property type="protein sequence ID" value="KAI7837241.1"/>
    <property type="molecule type" value="Genomic_DNA"/>
</dbReference>
<dbReference type="Pfam" id="PF01593">
    <property type="entry name" value="Amino_oxidase"/>
    <property type="match status" value="2"/>
</dbReference>
<comment type="caution">
    <text evidence="9">The sequence shown here is derived from an EMBL/GenBank/DDBJ whole genome shotgun (WGS) entry which is preliminary data.</text>
</comment>
<feature type="binding site" evidence="6">
    <location>
        <begin position="80"/>
        <end position="81"/>
    </location>
    <ligand>
        <name>FAD</name>
        <dbReference type="ChEBI" id="CHEBI:57692"/>
    </ligand>
</feature>
<dbReference type="EC" id="1.4.3.4" evidence="3"/>
<feature type="domain" description="Amine oxidase" evidence="8">
    <location>
        <begin position="469"/>
        <end position="524"/>
    </location>
</feature>
<dbReference type="InterPro" id="IPR050703">
    <property type="entry name" value="Flavin_MAO"/>
</dbReference>
<evidence type="ECO:0000313" key="9">
    <source>
        <dbReference type="EMBL" id="KAI7837241.1"/>
    </source>
</evidence>
<keyword evidence="7" id="KW-0732">Signal</keyword>
<dbReference type="Gene3D" id="3.50.50.60">
    <property type="entry name" value="FAD/NAD(P)-binding domain"/>
    <property type="match status" value="1"/>
</dbReference>
<dbReference type="InterPro" id="IPR036188">
    <property type="entry name" value="FAD/NAD-bd_sf"/>
</dbReference>
<name>A0AAD5DJD9_9CHLO</name>
<dbReference type="Proteomes" id="UP001205105">
    <property type="component" value="Unassembled WGS sequence"/>
</dbReference>
<evidence type="ECO:0000256" key="1">
    <source>
        <dbReference type="ARBA" id="ARBA00001974"/>
    </source>
</evidence>
<feature type="signal peptide" evidence="7">
    <location>
        <begin position="1"/>
        <end position="23"/>
    </location>
</feature>
<feature type="binding site" evidence="6">
    <location>
        <position position="327"/>
    </location>
    <ligand>
        <name>FAD</name>
        <dbReference type="ChEBI" id="CHEBI:57692"/>
    </ligand>
</feature>
<dbReference type="AlphaFoldDB" id="A0AAD5DJD9"/>
<evidence type="ECO:0000256" key="6">
    <source>
        <dbReference type="PIRSR" id="PIRSR601613-1"/>
    </source>
</evidence>
<dbReference type="PANTHER" id="PTHR43563">
    <property type="entry name" value="AMINE OXIDASE"/>
    <property type="match status" value="1"/>
</dbReference>
<keyword evidence="4" id="KW-0560">Oxidoreductase</keyword>
<feature type="domain" description="Amine oxidase" evidence="8">
    <location>
        <begin position="60"/>
        <end position="454"/>
    </location>
</feature>
<accession>A0AAD5DJD9</accession>
<dbReference type="GO" id="GO:0097621">
    <property type="term" value="F:monoamine oxidase activity"/>
    <property type="evidence" value="ECO:0007669"/>
    <property type="project" value="UniProtKB-EC"/>
</dbReference>
<dbReference type="InterPro" id="IPR002937">
    <property type="entry name" value="Amino_oxidase"/>
</dbReference>
<organism evidence="9 10">
    <name type="scientific">Chlorella ohadii</name>
    <dbReference type="NCBI Taxonomy" id="2649997"/>
    <lineage>
        <taxon>Eukaryota</taxon>
        <taxon>Viridiplantae</taxon>
        <taxon>Chlorophyta</taxon>
        <taxon>core chlorophytes</taxon>
        <taxon>Trebouxiophyceae</taxon>
        <taxon>Chlorellales</taxon>
        <taxon>Chlorellaceae</taxon>
        <taxon>Chlorella clade</taxon>
        <taxon>Chlorella</taxon>
    </lineage>
</organism>
<protein>
    <recommendedName>
        <fullName evidence="3">monoamine oxidase</fullName>
        <ecNumber evidence="3">1.4.3.4</ecNumber>
    </recommendedName>
</protein>
<dbReference type="SUPFAM" id="SSF51905">
    <property type="entry name" value="FAD/NAD(P)-binding domain"/>
    <property type="match status" value="1"/>
</dbReference>
<gene>
    <name evidence="9" type="ORF">COHA_008929</name>
</gene>
<evidence type="ECO:0000256" key="2">
    <source>
        <dbReference type="ARBA" id="ARBA00005995"/>
    </source>
</evidence>